<dbReference type="GO" id="GO:0000712">
    <property type="term" value="P:resolution of meiotic recombination intermediates"/>
    <property type="evidence" value="ECO:0007669"/>
    <property type="project" value="TreeGrafter"/>
</dbReference>
<dbReference type="GO" id="GO:0071821">
    <property type="term" value="C:FANCM-MHF complex"/>
    <property type="evidence" value="ECO:0007669"/>
    <property type="project" value="InterPro"/>
</dbReference>
<keyword evidence="3" id="KW-0227">DNA damage</keyword>
<sequence length="126" mass="14381">MAEQEEYDNLAYVQRLKAAVHYSVGQICEELSQELDVTFSRQFTAVLSEATFKQCAIFATDLEHFAQHGRRSVINADDVKLLARRSAPLAKHIRDLNEQQNQENEAEKERRKSKKVKKASKSSAVD</sequence>
<dbReference type="EnsemblMetazoa" id="XM_038204849.1">
    <property type="protein sequence ID" value="XP_038060777.1"/>
    <property type="gene ID" value="LOC119731647"/>
</dbReference>
<evidence type="ECO:0000256" key="1">
    <source>
        <dbReference type="ARBA" id="ARBA00006612"/>
    </source>
</evidence>
<reference evidence="7" key="1">
    <citation type="submission" date="2022-11" db="UniProtKB">
        <authorList>
            <consortium name="EnsemblMetazoa"/>
        </authorList>
    </citation>
    <scope>IDENTIFICATION</scope>
</reference>
<dbReference type="GO" id="GO:0031297">
    <property type="term" value="P:replication fork processing"/>
    <property type="evidence" value="ECO:0007669"/>
    <property type="project" value="TreeGrafter"/>
</dbReference>
<dbReference type="GO" id="GO:0046982">
    <property type="term" value="F:protein heterodimerization activity"/>
    <property type="evidence" value="ECO:0007669"/>
    <property type="project" value="InterPro"/>
</dbReference>
<dbReference type="SUPFAM" id="SSF47113">
    <property type="entry name" value="Histone-fold"/>
    <property type="match status" value="1"/>
</dbReference>
<dbReference type="PANTHER" id="PTHR22980">
    <property type="entry name" value="CORTISTATIN"/>
    <property type="match status" value="1"/>
</dbReference>
<name>A0A914AA92_PATMI</name>
<dbReference type="AlphaFoldDB" id="A0A914AA92"/>
<organism evidence="7 8">
    <name type="scientific">Patiria miniata</name>
    <name type="common">Bat star</name>
    <name type="synonym">Asterina miniata</name>
    <dbReference type="NCBI Taxonomy" id="46514"/>
    <lineage>
        <taxon>Eukaryota</taxon>
        <taxon>Metazoa</taxon>
        <taxon>Echinodermata</taxon>
        <taxon>Eleutherozoa</taxon>
        <taxon>Asterozoa</taxon>
        <taxon>Asteroidea</taxon>
        <taxon>Valvatacea</taxon>
        <taxon>Valvatida</taxon>
        <taxon>Asterinidae</taxon>
        <taxon>Patiria</taxon>
    </lineage>
</organism>
<dbReference type="Gene3D" id="1.10.20.10">
    <property type="entry name" value="Histone, subunit A"/>
    <property type="match status" value="1"/>
</dbReference>
<evidence type="ECO:0000256" key="5">
    <source>
        <dbReference type="ARBA" id="ARBA00023204"/>
    </source>
</evidence>
<dbReference type="OMA" id="WTQIENV"/>
<evidence type="ECO:0000256" key="6">
    <source>
        <dbReference type="SAM" id="MobiDB-lite"/>
    </source>
</evidence>
<keyword evidence="4" id="KW-0238">DNA-binding</keyword>
<dbReference type="GO" id="GO:0003682">
    <property type="term" value="F:chromatin binding"/>
    <property type="evidence" value="ECO:0007669"/>
    <property type="project" value="TreeGrafter"/>
</dbReference>
<dbReference type="PANTHER" id="PTHR22980:SF0">
    <property type="entry name" value="CENTROMERE PROTEIN S"/>
    <property type="match status" value="1"/>
</dbReference>
<protein>
    <recommendedName>
        <fullName evidence="2">Centromere protein S</fullName>
    </recommendedName>
</protein>
<dbReference type="Pfam" id="PF15630">
    <property type="entry name" value="CENP-S"/>
    <property type="match status" value="1"/>
</dbReference>
<dbReference type="CDD" id="cd22919">
    <property type="entry name" value="HFD_CENP-S"/>
    <property type="match status" value="1"/>
</dbReference>
<dbReference type="InterPro" id="IPR009072">
    <property type="entry name" value="Histone-fold"/>
</dbReference>
<keyword evidence="5" id="KW-0234">DNA repair</keyword>
<proteinExistence type="inferred from homology"/>
<feature type="compositionally biased region" description="Basic residues" evidence="6">
    <location>
        <begin position="111"/>
        <end position="120"/>
    </location>
</feature>
<evidence type="ECO:0000313" key="8">
    <source>
        <dbReference type="Proteomes" id="UP000887568"/>
    </source>
</evidence>
<evidence type="ECO:0000256" key="4">
    <source>
        <dbReference type="ARBA" id="ARBA00023125"/>
    </source>
</evidence>
<dbReference type="GO" id="GO:0003677">
    <property type="term" value="F:DNA binding"/>
    <property type="evidence" value="ECO:0007669"/>
    <property type="project" value="UniProtKB-KW"/>
</dbReference>
<dbReference type="Proteomes" id="UP000887568">
    <property type="component" value="Unplaced"/>
</dbReference>
<accession>A0A914AA92</accession>
<comment type="similarity">
    <text evidence="1">Belongs to the TAF9 family. CENP-S/MHF1 subfamily.</text>
</comment>
<evidence type="ECO:0000256" key="2">
    <source>
        <dbReference type="ARBA" id="ARBA00016400"/>
    </source>
</evidence>
<feature type="region of interest" description="Disordered" evidence="6">
    <location>
        <begin position="92"/>
        <end position="126"/>
    </location>
</feature>
<evidence type="ECO:0000256" key="3">
    <source>
        <dbReference type="ARBA" id="ARBA00022763"/>
    </source>
</evidence>
<dbReference type="RefSeq" id="XP_038060777.1">
    <property type="nucleotide sequence ID" value="XM_038204849.1"/>
</dbReference>
<dbReference type="OrthoDB" id="1872155at2759"/>
<keyword evidence="8" id="KW-1185">Reference proteome</keyword>
<dbReference type="GeneID" id="119731647"/>
<evidence type="ECO:0000313" key="7">
    <source>
        <dbReference type="EnsemblMetazoa" id="XP_038060777.1"/>
    </source>
</evidence>
<dbReference type="GO" id="GO:0006281">
    <property type="term" value="P:DNA repair"/>
    <property type="evidence" value="ECO:0007669"/>
    <property type="project" value="UniProtKB-KW"/>
</dbReference>
<dbReference type="InterPro" id="IPR029003">
    <property type="entry name" value="CENP-S/Mhf1"/>
</dbReference>